<dbReference type="Proteomes" id="UP000016922">
    <property type="component" value="Unassembled WGS sequence"/>
</dbReference>
<sequence length="598" mass="66562">MWGGATTWQQLRGSISHLGRLNPVPEQPREHILVSSGSTHQLSISRENEITSNLAFLSAIRDDSLKVMAVCIEEASNGKEITIRIASNTGDLSEVTSGFKRLARSLEQAARREISRAQAKEAVFQHVVVLDLPRILSRLRSRHARTTRKTAGRPALTSQLSQILNDKSISVTAKFTGSQLEGARGRAEALQSLFTRLESIPHLSAGDIQVQEVVQNIVYTAHKLTEEIDLSEVIYTFTGDPSLKKYLPEAVGKLGRYYSAVLELVCAARDKACQMFQKIHVEPFQVAIPASVLEPLYKVHAEIQLLFFYELDPDRPRPRIICSSKSACYLCNLFFQIHGGFSVPRTHGRLYMKWILPDWLNVPTQRRGELGSLATQLQAVLENKIRIVSKSKKSICYHPNESILLPRGHWPSSSAVSSKMTLNPLASTSTLRPSQPFAQPGLSNSTNLPLTPPRTPFQSCAAARSDLDTIASRTIELTDYAGNTPSWENISLIDIGYSELPYSQFIVLTTPLLHLQLNELSLTLDFARVTSGHLSIEPVREDSARNKEVHVIDVKDIPTTTELTLDCPRGSNKLTIQLQSARKEFVCIKFVWDGPVIE</sequence>
<protein>
    <submittedName>
        <fullName evidence="2">Uncharacterized protein</fullName>
    </submittedName>
</protein>
<reference evidence="2 3" key="1">
    <citation type="journal article" date="2013" name="BMC Genomics">
        <title>Genomics-driven discovery of the pneumocandin biosynthetic gene cluster in the fungus Glarea lozoyensis.</title>
        <authorList>
            <person name="Chen L."/>
            <person name="Yue Q."/>
            <person name="Zhang X."/>
            <person name="Xiang M."/>
            <person name="Wang C."/>
            <person name="Li S."/>
            <person name="Che Y."/>
            <person name="Ortiz-Lopez F.J."/>
            <person name="Bills G.F."/>
            <person name="Liu X."/>
            <person name="An Z."/>
        </authorList>
    </citation>
    <scope>NUCLEOTIDE SEQUENCE [LARGE SCALE GENOMIC DNA]</scope>
    <source>
        <strain evidence="3">ATCC 20868 / MF5171</strain>
    </source>
</reference>
<dbReference type="OMA" id="YLCNLFF"/>
<feature type="region of interest" description="Disordered" evidence="1">
    <location>
        <begin position="426"/>
        <end position="450"/>
    </location>
</feature>
<name>S3D701_GLAL2</name>
<dbReference type="Pfam" id="PF14441">
    <property type="entry name" value="OTT_1508_deam"/>
    <property type="match status" value="1"/>
</dbReference>
<dbReference type="eggNOG" id="ENOG502RXAF">
    <property type="taxonomic scope" value="Eukaryota"/>
</dbReference>
<dbReference type="EMBL" id="KE145357">
    <property type="protein sequence ID" value="EPE34262.1"/>
    <property type="molecule type" value="Genomic_DNA"/>
</dbReference>
<proteinExistence type="predicted"/>
<dbReference type="GeneID" id="19466328"/>
<feature type="compositionally biased region" description="Polar residues" evidence="1">
    <location>
        <begin position="426"/>
        <end position="449"/>
    </location>
</feature>
<gene>
    <name evidence="2" type="ORF">GLAREA_07275</name>
</gene>
<dbReference type="OrthoDB" id="4851849at2759"/>
<dbReference type="AlphaFoldDB" id="S3D701"/>
<evidence type="ECO:0000313" key="3">
    <source>
        <dbReference type="Proteomes" id="UP000016922"/>
    </source>
</evidence>
<dbReference type="RefSeq" id="XP_008079414.1">
    <property type="nucleotide sequence ID" value="XM_008081223.1"/>
</dbReference>
<keyword evidence="3" id="KW-1185">Reference proteome</keyword>
<evidence type="ECO:0000313" key="2">
    <source>
        <dbReference type="EMBL" id="EPE34262.1"/>
    </source>
</evidence>
<dbReference type="HOGENOM" id="CLU_013219_1_0_1"/>
<evidence type="ECO:0000256" key="1">
    <source>
        <dbReference type="SAM" id="MobiDB-lite"/>
    </source>
</evidence>
<organism evidence="2 3">
    <name type="scientific">Glarea lozoyensis (strain ATCC 20868 / MF5171)</name>
    <dbReference type="NCBI Taxonomy" id="1116229"/>
    <lineage>
        <taxon>Eukaryota</taxon>
        <taxon>Fungi</taxon>
        <taxon>Dikarya</taxon>
        <taxon>Ascomycota</taxon>
        <taxon>Pezizomycotina</taxon>
        <taxon>Leotiomycetes</taxon>
        <taxon>Helotiales</taxon>
        <taxon>Helotiaceae</taxon>
        <taxon>Glarea</taxon>
    </lineage>
</organism>
<dbReference type="InterPro" id="IPR027796">
    <property type="entry name" value="OTT_1508_deam-like"/>
</dbReference>
<accession>S3D701</accession>
<dbReference type="KEGG" id="glz:GLAREA_07275"/>